<gene>
    <name evidence="2" type="ORF">Ga0061069_103194</name>
</gene>
<dbReference type="STRING" id="339866.GCA_001418255_01074"/>
<protein>
    <submittedName>
        <fullName evidence="2">Uncharacterized protein</fullName>
    </submittedName>
</protein>
<evidence type="ECO:0000256" key="1">
    <source>
        <dbReference type="SAM" id="SignalP"/>
    </source>
</evidence>
<dbReference type="AlphaFoldDB" id="A0A0K6HXX1"/>
<accession>A0A0K6HXX1</accession>
<evidence type="ECO:0000313" key="3">
    <source>
        <dbReference type="Proteomes" id="UP000183649"/>
    </source>
</evidence>
<feature type="signal peptide" evidence="1">
    <location>
        <begin position="1"/>
        <end position="30"/>
    </location>
</feature>
<evidence type="ECO:0000313" key="2">
    <source>
        <dbReference type="EMBL" id="CUA95671.1"/>
    </source>
</evidence>
<sequence>MKPPYLPRSIAAQAALGMALGLGAASAALAQMTYPMGSLQGKAEFGAFPKVSINCTDYTLGPGVRVISPDNRIIPRSQLKGMQSRVVFQTDAMGNVFRIWLVSDAVASQLQLPKAPGQCGLFFSE</sequence>
<keyword evidence="1" id="KW-0732">Signal</keyword>
<dbReference type="OrthoDB" id="7019622at2"/>
<dbReference type="Proteomes" id="UP000183649">
    <property type="component" value="Unassembled WGS sequence"/>
</dbReference>
<dbReference type="RefSeq" id="WP_055449993.1">
    <property type="nucleotide sequence ID" value="NZ_CYHF01000003.1"/>
</dbReference>
<organism evidence="2 3">
    <name type="scientific">Thiomonas bhubaneswarensis</name>
    <dbReference type="NCBI Taxonomy" id="339866"/>
    <lineage>
        <taxon>Bacteria</taxon>
        <taxon>Pseudomonadati</taxon>
        <taxon>Pseudomonadota</taxon>
        <taxon>Betaproteobacteria</taxon>
        <taxon>Burkholderiales</taxon>
        <taxon>Thiomonas</taxon>
    </lineage>
</organism>
<feature type="chain" id="PRO_5005504465" evidence="1">
    <location>
        <begin position="31"/>
        <end position="125"/>
    </location>
</feature>
<keyword evidence="3" id="KW-1185">Reference proteome</keyword>
<reference evidence="3" key="1">
    <citation type="submission" date="2015-08" db="EMBL/GenBank/DDBJ databases">
        <authorList>
            <person name="Varghese N."/>
        </authorList>
    </citation>
    <scope>NUCLEOTIDE SEQUENCE [LARGE SCALE GENOMIC DNA]</scope>
    <source>
        <strain evidence="3">DSM 18181</strain>
    </source>
</reference>
<dbReference type="EMBL" id="CYHF01000003">
    <property type="protein sequence ID" value="CUA95671.1"/>
    <property type="molecule type" value="Genomic_DNA"/>
</dbReference>
<name>A0A0K6HXX1_9BURK</name>
<proteinExistence type="predicted"/>